<dbReference type="InterPro" id="IPR006708">
    <property type="entry name" value="Pex19"/>
</dbReference>
<feature type="region of interest" description="Disordered" evidence="1">
    <location>
        <begin position="1"/>
        <end position="24"/>
    </location>
</feature>
<reference evidence="2 3" key="1">
    <citation type="submission" date="2015-07" db="EMBL/GenBank/DDBJ databases">
        <title>High-quality genome of monoxenous trypanosomatid Leptomonas pyrrhocoris.</title>
        <authorList>
            <person name="Flegontov P."/>
            <person name="Butenko A."/>
            <person name="Firsov S."/>
            <person name="Vlcek C."/>
            <person name="Logacheva M.D."/>
            <person name="Field M."/>
            <person name="Filatov D."/>
            <person name="Flegontova O."/>
            <person name="Gerasimov E."/>
            <person name="Jackson A.P."/>
            <person name="Kelly S."/>
            <person name="Opperdoes F."/>
            <person name="O'Reilly A."/>
            <person name="Votypka J."/>
            <person name="Yurchenko V."/>
            <person name="Lukes J."/>
        </authorList>
    </citation>
    <scope>NUCLEOTIDE SEQUENCE [LARGE SCALE GENOMIC DNA]</scope>
    <source>
        <strain evidence="2">H10</strain>
    </source>
</reference>
<keyword evidence="3" id="KW-1185">Reference proteome</keyword>
<dbReference type="InterPro" id="IPR038322">
    <property type="entry name" value="Pex19_C_sf"/>
</dbReference>
<dbReference type="Proteomes" id="UP000037923">
    <property type="component" value="Unassembled WGS sequence"/>
</dbReference>
<dbReference type="GO" id="GO:0005778">
    <property type="term" value="C:peroxisomal membrane"/>
    <property type="evidence" value="ECO:0007669"/>
    <property type="project" value="TreeGrafter"/>
</dbReference>
<protein>
    <submittedName>
        <fullName evidence="2">Peroxin 19</fullName>
    </submittedName>
</protein>
<feature type="region of interest" description="Disordered" evidence="1">
    <location>
        <begin position="65"/>
        <end position="84"/>
    </location>
</feature>
<dbReference type="EMBL" id="LGTL01000001">
    <property type="protein sequence ID" value="KPA86369.1"/>
    <property type="molecule type" value="Genomic_DNA"/>
</dbReference>
<dbReference type="OrthoDB" id="21292at2759"/>
<evidence type="ECO:0000313" key="2">
    <source>
        <dbReference type="EMBL" id="KPA86369.1"/>
    </source>
</evidence>
<dbReference type="GO" id="GO:0033328">
    <property type="term" value="F:peroxisome membrane targeting sequence binding"/>
    <property type="evidence" value="ECO:0007669"/>
    <property type="project" value="TreeGrafter"/>
</dbReference>
<dbReference type="AlphaFoldDB" id="A0A0M9GAV4"/>
<dbReference type="GeneID" id="26900857"/>
<dbReference type="PANTHER" id="PTHR12774">
    <property type="entry name" value="PEROXISOMAL BIOGENESIS FACTOR 19"/>
    <property type="match status" value="1"/>
</dbReference>
<accession>A0A0M9GAV4</accession>
<proteinExistence type="predicted"/>
<organism evidence="2 3">
    <name type="scientific">Leptomonas pyrrhocoris</name>
    <name type="common">Firebug parasite</name>
    <dbReference type="NCBI Taxonomy" id="157538"/>
    <lineage>
        <taxon>Eukaryota</taxon>
        <taxon>Discoba</taxon>
        <taxon>Euglenozoa</taxon>
        <taxon>Kinetoplastea</taxon>
        <taxon>Metakinetoplastina</taxon>
        <taxon>Trypanosomatida</taxon>
        <taxon>Trypanosomatidae</taxon>
        <taxon>Leishmaniinae</taxon>
        <taxon>Leptomonas</taxon>
    </lineage>
</organism>
<evidence type="ECO:0000256" key="1">
    <source>
        <dbReference type="SAM" id="MobiDB-lite"/>
    </source>
</evidence>
<gene>
    <name evidence="2" type="ORF">ABB37_00560</name>
</gene>
<feature type="compositionally biased region" description="Basic and acidic residues" evidence="1">
    <location>
        <begin position="74"/>
        <end position="84"/>
    </location>
</feature>
<evidence type="ECO:0000313" key="3">
    <source>
        <dbReference type="Proteomes" id="UP000037923"/>
    </source>
</evidence>
<dbReference type="Gene3D" id="1.20.120.900">
    <property type="entry name" value="Pex19, mPTS binding domain"/>
    <property type="match status" value="1"/>
</dbReference>
<sequence>MRDAYGPYMEDHRAELSESDRERFGRQRAKAEEICTFLEVPIAGEDDPRLVPLLELMHEFSELGEPPANLADYAPKRTEASAEE</sequence>
<dbReference type="RefSeq" id="XP_015664808.1">
    <property type="nucleotide sequence ID" value="XM_015796800.1"/>
</dbReference>
<dbReference type="VEuPathDB" id="TriTrypDB:LpyrH10_01_5600"/>
<dbReference type="Pfam" id="PF04614">
    <property type="entry name" value="Pex19"/>
    <property type="match status" value="1"/>
</dbReference>
<comment type="caution">
    <text evidence="2">The sequence shown here is derived from an EMBL/GenBank/DDBJ whole genome shotgun (WGS) entry which is preliminary data.</text>
</comment>
<dbReference type="PANTHER" id="PTHR12774:SF2">
    <property type="entry name" value="PEROXISOMAL BIOGENESIS FACTOR 19"/>
    <property type="match status" value="1"/>
</dbReference>
<name>A0A0M9GAV4_LEPPY</name>
<dbReference type="GO" id="GO:0045046">
    <property type="term" value="P:protein import into peroxisome membrane"/>
    <property type="evidence" value="ECO:0007669"/>
    <property type="project" value="TreeGrafter"/>
</dbReference>